<dbReference type="PANTHER" id="PTHR24346:SF30">
    <property type="entry name" value="MATERNAL EMBRYONIC LEUCINE ZIPPER KINASE"/>
    <property type="match status" value="1"/>
</dbReference>
<dbReference type="InterPro" id="IPR011009">
    <property type="entry name" value="Kinase-like_dom_sf"/>
</dbReference>
<evidence type="ECO:0000259" key="6">
    <source>
        <dbReference type="PROSITE" id="PS50011"/>
    </source>
</evidence>
<evidence type="ECO:0000256" key="5">
    <source>
        <dbReference type="SAM" id="MobiDB-lite"/>
    </source>
</evidence>
<keyword evidence="1 3" id="KW-0547">Nucleotide-binding</keyword>
<evidence type="ECO:0000256" key="3">
    <source>
        <dbReference type="PROSITE-ProRule" id="PRU10141"/>
    </source>
</evidence>
<evidence type="ECO:0000256" key="1">
    <source>
        <dbReference type="ARBA" id="ARBA00022741"/>
    </source>
</evidence>
<dbReference type="Proteomes" id="UP001230188">
    <property type="component" value="Unassembled WGS sequence"/>
</dbReference>
<dbReference type="PANTHER" id="PTHR24346">
    <property type="entry name" value="MAP/MICROTUBULE AFFINITY-REGULATING KINASE"/>
    <property type="match status" value="1"/>
</dbReference>
<keyword evidence="4" id="KW-0723">Serine/threonine-protein kinase</keyword>
<evidence type="ECO:0000313" key="8">
    <source>
        <dbReference type="Proteomes" id="UP001230188"/>
    </source>
</evidence>
<dbReference type="SUPFAM" id="SSF56112">
    <property type="entry name" value="Protein kinase-like (PK-like)"/>
    <property type="match status" value="1"/>
</dbReference>
<dbReference type="GO" id="GO:0005737">
    <property type="term" value="C:cytoplasm"/>
    <property type="evidence" value="ECO:0007669"/>
    <property type="project" value="TreeGrafter"/>
</dbReference>
<name>A0AAD7UMR4_9STRA</name>
<evidence type="ECO:0000256" key="2">
    <source>
        <dbReference type="ARBA" id="ARBA00022840"/>
    </source>
</evidence>
<dbReference type="AlphaFoldDB" id="A0AAD7UMR4"/>
<comment type="caution">
    <text evidence="7">The sequence shown here is derived from an EMBL/GenBank/DDBJ whole genome shotgun (WGS) entry which is preliminary data.</text>
</comment>
<dbReference type="Gene3D" id="1.10.510.10">
    <property type="entry name" value="Transferase(Phosphotransferase) domain 1"/>
    <property type="match status" value="1"/>
</dbReference>
<dbReference type="GO" id="GO:0005524">
    <property type="term" value="F:ATP binding"/>
    <property type="evidence" value="ECO:0007669"/>
    <property type="project" value="UniProtKB-UniRule"/>
</dbReference>
<dbReference type="Pfam" id="PF00069">
    <property type="entry name" value="Pkinase"/>
    <property type="match status" value="1"/>
</dbReference>
<protein>
    <recommendedName>
        <fullName evidence="6">Protein kinase domain-containing protein</fullName>
    </recommendedName>
</protein>
<sequence>MWDQPSIPVEDPRIVECVDRIGFYDVLKPLGRGEFAEVFLCQRVKPEVKTEEEESVALKAISKAKIEASSDVRRRLRSVKRINLEIEAMKALNHPNICQLHDAMHTRANVYLVMELGGIDLYDALSKKPRGFGDDATLQIGFALASALEHCNTRRIAHRDIKPENVLVQREDAEMLSGDVKLCDFGLCGRASDDDGDDAWIMSDFVGSPGFFAPEILCNDRYNARKVDVWSLGCVVLEMVLGHEAFEVQWLRACYDNKLLYDSAEFVRVLRDAVARVIKATQSTVRSLLEHVLVVTPEDRISAIDLPRAGLFGGAAAAASLPEDDGISDDGERIPSLFSAHRLTIDIKEDDEDSILEVGRRLAIHTTPCAKNARKGMYVPADAAHSNHHTRSGENAEAARSSRLSFASELSTHLPSCKTTKDNNYVVTSPTQPASQPKTRRITLPPTIKIAVDSPVSVMATAPFSPIEKPTIVSWSLPDPKKPTNVTKAS</sequence>
<feature type="compositionally biased region" description="Polar residues" evidence="5">
    <location>
        <begin position="415"/>
        <end position="437"/>
    </location>
</feature>
<comment type="similarity">
    <text evidence="4">Belongs to the protein kinase superfamily.</text>
</comment>
<dbReference type="PROSITE" id="PS50011">
    <property type="entry name" value="PROTEIN_KINASE_DOM"/>
    <property type="match status" value="1"/>
</dbReference>
<dbReference type="PROSITE" id="PS00108">
    <property type="entry name" value="PROTEIN_KINASE_ST"/>
    <property type="match status" value="1"/>
</dbReference>
<evidence type="ECO:0000256" key="4">
    <source>
        <dbReference type="RuleBase" id="RU000304"/>
    </source>
</evidence>
<feature type="domain" description="Protein kinase" evidence="6">
    <location>
        <begin position="24"/>
        <end position="312"/>
    </location>
</feature>
<proteinExistence type="inferred from homology"/>
<dbReference type="GO" id="GO:0035556">
    <property type="term" value="P:intracellular signal transduction"/>
    <property type="evidence" value="ECO:0007669"/>
    <property type="project" value="TreeGrafter"/>
</dbReference>
<dbReference type="PROSITE" id="PS00107">
    <property type="entry name" value="PROTEIN_KINASE_ATP"/>
    <property type="match status" value="1"/>
</dbReference>
<gene>
    <name evidence="7" type="ORF">CTAYLR_004151</name>
</gene>
<dbReference type="InterPro" id="IPR008271">
    <property type="entry name" value="Ser/Thr_kinase_AS"/>
</dbReference>
<dbReference type="InterPro" id="IPR000719">
    <property type="entry name" value="Prot_kinase_dom"/>
</dbReference>
<dbReference type="GO" id="GO:0004674">
    <property type="term" value="F:protein serine/threonine kinase activity"/>
    <property type="evidence" value="ECO:0007669"/>
    <property type="project" value="UniProtKB-KW"/>
</dbReference>
<keyword evidence="4" id="KW-0808">Transferase</keyword>
<accession>A0AAD7UMR4</accession>
<evidence type="ECO:0000313" key="7">
    <source>
        <dbReference type="EMBL" id="KAJ8611280.1"/>
    </source>
</evidence>
<keyword evidence="8" id="KW-1185">Reference proteome</keyword>
<keyword evidence="4" id="KW-0418">Kinase</keyword>
<keyword evidence="2 3" id="KW-0067">ATP-binding</keyword>
<reference evidence="7" key="1">
    <citation type="submission" date="2023-01" db="EMBL/GenBank/DDBJ databases">
        <title>Metagenome sequencing of chrysophaentin producing Chrysophaeum taylorii.</title>
        <authorList>
            <person name="Davison J."/>
            <person name="Bewley C."/>
        </authorList>
    </citation>
    <scope>NUCLEOTIDE SEQUENCE</scope>
    <source>
        <strain evidence="7">NIES-1699</strain>
    </source>
</reference>
<feature type="binding site" evidence="3">
    <location>
        <position position="59"/>
    </location>
    <ligand>
        <name>ATP</name>
        <dbReference type="ChEBI" id="CHEBI:30616"/>
    </ligand>
</feature>
<feature type="region of interest" description="Disordered" evidence="5">
    <location>
        <begin position="415"/>
        <end position="440"/>
    </location>
</feature>
<dbReference type="InterPro" id="IPR017441">
    <property type="entry name" value="Protein_kinase_ATP_BS"/>
</dbReference>
<dbReference type="EMBL" id="JAQMWT010000078">
    <property type="protein sequence ID" value="KAJ8611280.1"/>
    <property type="molecule type" value="Genomic_DNA"/>
</dbReference>
<organism evidence="7 8">
    <name type="scientific">Chrysophaeum taylorii</name>
    <dbReference type="NCBI Taxonomy" id="2483200"/>
    <lineage>
        <taxon>Eukaryota</taxon>
        <taxon>Sar</taxon>
        <taxon>Stramenopiles</taxon>
        <taxon>Ochrophyta</taxon>
        <taxon>Pelagophyceae</taxon>
        <taxon>Pelagomonadales</taxon>
        <taxon>Pelagomonadaceae</taxon>
        <taxon>Chrysophaeum</taxon>
    </lineage>
</organism>
<dbReference type="SMART" id="SM00220">
    <property type="entry name" value="S_TKc"/>
    <property type="match status" value="1"/>
</dbReference>